<gene>
    <name evidence="2" type="ORF">U9M48_027187</name>
</gene>
<accession>A0AAQ3TW08</accession>
<dbReference type="AlphaFoldDB" id="A0AAQ3TW08"/>
<protein>
    <submittedName>
        <fullName evidence="2">Uncharacterized protein</fullName>
    </submittedName>
</protein>
<name>A0AAQ3TW08_PASNO</name>
<sequence>MLAAQRRWKSPERRPISSNPKAHLHRFGGPLTQAGSCQCQSAGAAGAAAPRSAPVVRGGAGRPESGYGSVWPLRLPTAHHARPRSGAHFDHTAFAPITWINDFKTRGTCTRWHSVSRLKIPGPQSAAVKVALSLPRKCPQVYTGWRGFALQTTVLSDDPENQMEKVEALREMLWKPQVKVPFGEWSTSELCSTEREEPAERKS</sequence>
<evidence type="ECO:0000313" key="2">
    <source>
        <dbReference type="EMBL" id="WVZ79629.1"/>
    </source>
</evidence>
<dbReference type="EMBL" id="CP144750">
    <property type="protein sequence ID" value="WVZ79629.1"/>
    <property type="molecule type" value="Genomic_DNA"/>
</dbReference>
<evidence type="ECO:0000256" key="1">
    <source>
        <dbReference type="SAM" id="MobiDB-lite"/>
    </source>
</evidence>
<evidence type="ECO:0000313" key="3">
    <source>
        <dbReference type="Proteomes" id="UP001341281"/>
    </source>
</evidence>
<proteinExistence type="predicted"/>
<reference evidence="2 3" key="1">
    <citation type="submission" date="2024-02" db="EMBL/GenBank/DDBJ databases">
        <title>High-quality chromosome-scale genome assembly of Pensacola bahiagrass (Paspalum notatum Flugge var. saurae).</title>
        <authorList>
            <person name="Vega J.M."/>
            <person name="Podio M."/>
            <person name="Orjuela J."/>
            <person name="Siena L.A."/>
            <person name="Pessino S.C."/>
            <person name="Combes M.C."/>
            <person name="Mariac C."/>
            <person name="Albertini E."/>
            <person name="Pupilli F."/>
            <person name="Ortiz J.P.A."/>
            <person name="Leblanc O."/>
        </authorList>
    </citation>
    <scope>NUCLEOTIDE SEQUENCE [LARGE SCALE GENOMIC DNA]</scope>
    <source>
        <strain evidence="2">R1</strain>
        <tissue evidence="2">Leaf</tissue>
    </source>
</reference>
<feature type="region of interest" description="Disordered" evidence="1">
    <location>
        <begin position="1"/>
        <end position="29"/>
    </location>
</feature>
<organism evidence="2 3">
    <name type="scientific">Paspalum notatum var. saurae</name>
    <dbReference type="NCBI Taxonomy" id="547442"/>
    <lineage>
        <taxon>Eukaryota</taxon>
        <taxon>Viridiplantae</taxon>
        <taxon>Streptophyta</taxon>
        <taxon>Embryophyta</taxon>
        <taxon>Tracheophyta</taxon>
        <taxon>Spermatophyta</taxon>
        <taxon>Magnoliopsida</taxon>
        <taxon>Liliopsida</taxon>
        <taxon>Poales</taxon>
        <taxon>Poaceae</taxon>
        <taxon>PACMAD clade</taxon>
        <taxon>Panicoideae</taxon>
        <taxon>Andropogonodae</taxon>
        <taxon>Paspaleae</taxon>
        <taxon>Paspalinae</taxon>
        <taxon>Paspalum</taxon>
    </lineage>
</organism>
<keyword evidence="3" id="KW-1185">Reference proteome</keyword>
<dbReference type="Proteomes" id="UP001341281">
    <property type="component" value="Chromosome 06"/>
</dbReference>